<dbReference type="Pfam" id="PF11104">
    <property type="entry name" value="PilM_2"/>
    <property type="match status" value="1"/>
</dbReference>
<keyword evidence="4" id="KW-0346">Stress response</keyword>
<evidence type="ECO:0000313" key="9">
    <source>
        <dbReference type="EMBL" id="GCF93136.1"/>
    </source>
</evidence>
<dbReference type="SUPFAM" id="SSF53067">
    <property type="entry name" value="Actin-like ATPase domain"/>
    <property type="match status" value="2"/>
</dbReference>
<dbReference type="AlphaFoldDB" id="A0A4P5P6U3"/>
<dbReference type="Proteomes" id="UP000290567">
    <property type="component" value="Unassembled WGS sequence"/>
</dbReference>
<sequence length="279" mass="30182">MSQNLLTANHLLTAVNQTLNQPCSKLSENQKLKAGIDLGTSSIVLVVLDESNEPIVCLSEEAEVIKDGLIVNFSETVQIVRRLKQQAEAWLERPLLSAAGAIPPQTFGNNKKAVGHVIEAAEIEATQIFDEPEAAAAVLRVANGAVIDIGGGTTGISIFEKGRPVYSADEPTGGHHMSLVLAGSYQVDLAQSETIKRDPAGQAQNFQILRPVVEKMATITHRFLMEYGKPVESLYLVGGATMFPQFEKVFETITGVETFKPVHPRYVTPTGIAMLSQLF</sequence>
<dbReference type="SMART" id="SM00842">
    <property type="entry name" value="FtsA"/>
    <property type="match status" value="1"/>
</dbReference>
<name>A0A4P5P6U3_9ENTE</name>
<reference evidence="10" key="1">
    <citation type="submission" date="2019-02" db="EMBL/GenBank/DDBJ databases">
        <title>Draft genome sequence of Enterococcus sp. Gos25-1.</title>
        <authorList>
            <person name="Tanaka N."/>
            <person name="Shiwa Y."/>
            <person name="Fujita N."/>
        </authorList>
    </citation>
    <scope>NUCLEOTIDE SEQUENCE [LARGE SCALE GENOMIC DNA]</scope>
    <source>
        <strain evidence="10">Gos25-1</strain>
    </source>
</reference>
<dbReference type="PANTHER" id="PTHR32432">
    <property type="entry name" value="CELL DIVISION PROTEIN FTSA-RELATED"/>
    <property type="match status" value="1"/>
</dbReference>
<dbReference type="GO" id="GO:0051301">
    <property type="term" value="P:cell division"/>
    <property type="evidence" value="ECO:0007669"/>
    <property type="project" value="InterPro"/>
</dbReference>
<dbReference type="PROSITE" id="PS00329">
    <property type="entry name" value="HSP70_2"/>
    <property type="match status" value="1"/>
</dbReference>
<dbReference type="PANTHER" id="PTHR32432:SF3">
    <property type="entry name" value="ETHANOLAMINE UTILIZATION PROTEIN EUTJ"/>
    <property type="match status" value="1"/>
</dbReference>
<dbReference type="RefSeq" id="WP_146621607.1">
    <property type="nucleotide sequence ID" value="NZ_BJCC01000008.1"/>
</dbReference>
<evidence type="ECO:0000256" key="2">
    <source>
        <dbReference type="ARBA" id="ARBA00014415"/>
    </source>
</evidence>
<evidence type="ECO:0000256" key="3">
    <source>
        <dbReference type="ARBA" id="ARBA00017249"/>
    </source>
</evidence>
<dbReference type="NCBIfam" id="NF011660">
    <property type="entry name" value="PRK15080.1"/>
    <property type="match status" value="1"/>
</dbReference>
<comment type="caution">
    <text evidence="9">The sequence shown here is derived from an EMBL/GenBank/DDBJ whole genome shotgun (WGS) entry which is preliminary data.</text>
</comment>
<dbReference type="InterPro" id="IPR005883">
    <property type="entry name" value="PilM"/>
</dbReference>
<dbReference type="InterPro" id="IPR050696">
    <property type="entry name" value="FtsA/MreB"/>
</dbReference>
<evidence type="ECO:0000259" key="8">
    <source>
        <dbReference type="SMART" id="SM00842"/>
    </source>
</evidence>
<keyword evidence="10" id="KW-1185">Reference proteome</keyword>
<dbReference type="InterPro" id="IPR013366">
    <property type="entry name" value="EutJ"/>
</dbReference>
<dbReference type="EMBL" id="BJCC01000008">
    <property type="protein sequence ID" value="GCF93136.1"/>
    <property type="molecule type" value="Genomic_DNA"/>
</dbReference>
<dbReference type="InterPro" id="IPR043129">
    <property type="entry name" value="ATPase_NBD"/>
</dbReference>
<evidence type="ECO:0000256" key="1">
    <source>
        <dbReference type="ARBA" id="ARBA00007381"/>
    </source>
</evidence>
<accession>A0A4P5P6U3</accession>
<dbReference type="OrthoDB" id="306538at2"/>
<dbReference type="InterPro" id="IPR003494">
    <property type="entry name" value="SHS2_FtsA"/>
</dbReference>
<dbReference type="NCBIfam" id="TIGR02529">
    <property type="entry name" value="EutJ"/>
    <property type="match status" value="1"/>
</dbReference>
<gene>
    <name evidence="9" type="ORF">NRIC_10270</name>
</gene>
<proteinExistence type="inferred from homology"/>
<evidence type="ECO:0000256" key="7">
    <source>
        <dbReference type="ARBA" id="ARBA00033103"/>
    </source>
</evidence>
<evidence type="ECO:0000256" key="4">
    <source>
        <dbReference type="ARBA" id="ARBA00023016"/>
    </source>
</evidence>
<evidence type="ECO:0000256" key="5">
    <source>
        <dbReference type="ARBA" id="ARBA00030019"/>
    </source>
</evidence>
<organism evidence="9 10">
    <name type="scientific">Enterococcus florum</name>
    <dbReference type="NCBI Taxonomy" id="2480627"/>
    <lineage>
        <taxon>Bacteria</taxon>
        <taxon>Bacillati</taxon>
        <taxon>Bacillota</taxon>
        <taxon>Bacilli</taxon>
        <taxon>Lactobacillales</taxon>
        <taxon>Enterococcaceae</taxon>
        <taxon>Enterococcus</taxon>
    </lineage>
</organism>
<dbReference type="InterPro" id="IPR018181">
    <property type="entry name" value="Heat_shock_70_CS"/>
</dbReference>
<feature type="domain" description="SHS2" evidence="8">
    <location>
        <begin position="33"/>
        <end position="158"/>
    </location>
</feature>
<protein>
    <recommendedName>
        <fullName evidence="2">Chaperone protein DnaK</fullName>
    </recommendedName>
    <alternativeName>
        <fullName evidence="3">Chaperone protein dnaK</fullName>
    </alternativeName>
    <alternativeName>
        <fullName evidence="7">HSP70</fullName>
    </alternativeName>
    <alternativeName>
        <fullName evidence="6">Heat shock 70 kDa protein</fullName>
    </alternativeName>
    <alternativeName>
        <fullName evidence="5">Heat shock protein 70</fullName>
    </alternativeName>
</protein>
<evidence type="ECO:0000256" key="6">
    <source>
        <dbReference type="ARBA" id="ARBA00030945"/>
    </source>
</evidence>
<dbReference type="Gene3D" id="3.30.420.40">
    <property type="match status" value="2"/>
</dbReference>
<dbReference type="CDD" id="cd24047">
    <property type="entry name" value="ASKHA_NBD_EutJ"/>
    <property type="match status" value="1"/>
</dbReference>
<evidence type="ECO:0000313" key="10">
    <source>
        <dbReference type="Proteomes" id="UP000290567"/>
    </source>
</evidence>
<comment type="similarity">
    <text evidence="1">Belongs to the heat shock protein 70 family.</text>
</comment>